<dbReference type="Pfam" id="PF13439">
    <property type="entry name" value="Glyco_transf_4"/>
    <property type="match status" value="1"/>
</dbReference>
<dbReference type="InterPro" id="IPR001296">
    <property type="entry name" value="Glyco_trans_1"/>
</dbReference>
<accession>A0A1W1X360</accession>
<name>A0A1W1X360_9CLOT</name>
<dbReference type="EMBL" id="FWXH01000002">
    <property type="protein sequence ID" value="SMC18344.1"/>
    <property type="molecule type" value="Genomic_DNA"/>
</dbReference>
<feature type="transmembrane region" description="Helical" evidence="1">
    <location>
        <begin position="49"/>
        <end position="68"/>
    </location>
</feature>
<dbReference type="InterPro" id="IPR028098">
    <property type="entry name" value="Glyco_trans_4-like_N"/>
</dbReference>
<keyword evidence="1" id="KW-0812">Transmembrane</keyword>
<feature type="domain" description="Glycosyltransferase subfamily 4-like N-terminal" evidence="3">
    <location>
        <begin position="51"/>
        <end position="158"/>
    </location>
</feature>
<organism evidence="4 5">
    <name type="scientific">Clostridium acidisoli DSM 12555</name>
    <dbReference type="NCBI Taxonomy" id="1121291"/>
    <lineage>
        <taxon>Bacteria</taxon>
        <taxon>Bacillati</taxon>
        <taxon>Bacillota</taxon>
        <taxon>Clostridia</taxon>
        <taxon>Eubacteriales</taxon>
        <taxon>Clostridiaceae</taxon>
        <taxon>Clostridium</taxon>
    </lineage>
</organism>
<protein>
    <submittedName>
        <fullName evidence="4">Glycosyltransferase involved in cell wall bisynthesis</fullName>
    </submittedName>
</protein>
<evidence type="ECO:0000313" key="4">
    <source>
        <dbReference type="EMBL" id="SMC18344.1"/>
    </source>
</evidence>
<keyword evidence="1" id="KW-1133">Transmembrane helix</keyword>
<dbReference type="PANTHER" id="PTHR12526">
    <property type="entry name" value="GLYCOSYLTRANSFERASE"/>
    <property type="match status" value="1"/>
</dbReference>
<keyword evidence="5" id="KW-1185">Reference proteome</keyword>
<sequence>MNVLMVGPHRKVKGGISTVVNNYYQSKLISAVNLKYVPTMIDSNKSVKFIYGIVAYIRILLILLFFRIDIVHIHMSSRASFYRKSVIVKMGKIFKKKIIIHMHGSDFDVFYHKESNEKQKKIIRQTLSCSDIILALSEEWKEKIKKYCGNAEILVLYNAAIIPESNLYSNNSCYISLMGRLDERKGVYDLIHIIGEICSKYPYLKFKLAGDGDLERLKKNIKSLGIEKNVEVLGWINNEKKFEILKKTLIYLLPSYNEGMPMSIIEAMSYGIPSVTSDVGGIPRLIKDGENGYLIKSGDIEALKKYLFKLISNEALRQKFSEQTYLRAKSLFDINENAKQLVNIYNSLLSSENEVRV</sequence>
<dbReference type="RefSeq" id="WP_084113725.1">
    <property type="nucleotide sequence ID" value="NZ_FWXH01000002.1"/>
</dbReference>
<evidence type="ECO:0000259" key="3">
    <source>
        <dbReference type="Pfam" id="PF13439"/>
    </source>
</evidence>
<proteinExistence type="predicted"/>
<feature type="domain" description="Glycosyl transferase family 1" evidence="2">
    <location>
        <begin position="171"/>
        <end position="325"/>
    </location>
</feature>
<dbReference type="GO" id="GO:0016757">
    <property type="term" value="F:glycosyltransferase activity"/>
    <property type="evidence" value="ECO:0007669"/>
    <property type="project" value="InterPro"/>
</dbReference>
<dbReference type="Pfam" id="PF00534">
    <property type="entry name" value="Glycos_transf_1"/>
    <property type="match status" value="1"/>
</dbReference>
<dbReference type="AlphaFoldDB" id="A0A1W1X360"/>
<gene>
    <name evidence="4" type="ORF">SAMN02745134_00540</name>
</gene>
<dbReference type="STRING" id="1121291.SAMN02745134_00540"/>
<dbReference type="OrthoDB" id="9806653at2"/>
<dbReference type="SUPFAM" id="SSF53756">
    <property type="entry name" value="UDP-Glycosyltransferase/glycogen phosphorylase"/>
    <property type="match status" value="1"/>
</dbReference>
<evidence type="ECO:0000259" key="2">
    <source>
        <dbReference type="Pfam" id="PF00534"/>
    </source>
</evidence>
<evidence type="ECO:0000256" key="1">
    <source>
        <dbReference type="SAM" id="Phobius"/>
    </source>
</evidence>
<dbReference type="Gene3D" id="3.40.50.2000">
    <property type="entry name" value="Glycogen Phosphorylase B"/>
    <property type="match status" value="2"/>
</dbReference>
<keyword evidence="4" id="KW-0808">Transferase</keyword>
<reference evidence="4 5" key="1">
    <citation type="submission" date="2017-04" db="EMBL/GenBank/DDBJ databases">
        <authorList>
            <person name="Afonso C.L."/>
            <person name="Miller P.J."/>
            <person name="Scott M.A."/>
            <person name="Spackman E."/>
            <person name="Goraichik I."/>
            <person name="Dimitrov K.M."/>
            <person name="Suarez D.L."/>
            <person name="Swayne D.E."/>
        </authorList>
    </citation>
    <scope>NUCLEOTIDE SEQUENCE [LARGE SCALE GENOMIC DNA]</scope>
    <source>
        <strain evidence="4 5">DSM 12555</strain>
    </source>
</reference>
<evidence type="ECO:0000313" key="5">
    <source>
        <dbReference type="Proteomes" id="UP000192468"/>
    </source>
</evidence>
<dbReference type="PANTHER" id="PTHR12526:SF630">
    <property type="entry name" value="GLYCOSYLTRANSFERASE"/>
    <property type="match status" value="1"/>
</dbReference>
<keyword evidence="1" id="KW-0472">Membrane</keyword>
<dbReference type="CDD" id="cd03801">
    <property type="entry name" value="GT4_PimA-like"/>
    <property type="match status" value="1"/>
</dbReference>
<dbReference type="Proteomes" id="UP000192468">
    <property type="component" value="Unassembled WGS sequence"/>
</dbReference>